<organism evidence="2 4">
    <name type="scientific">Didymodactylos carnosus</name>
    <dbReference type="NCBI Taxonomy" id="1234261"/>
    <lineage>
        <taxon>Eukaryota</taxon>
        <taxon>Metazoa</taxon>
        <taxon>Spiralia</taxon>
        <taxon>Gnathifera</taxon>
        <taxon>Rotifera</taxon>
        <taxon>Eurotatoria</taxon>
        <taxon>Bdelloidea</taxon>
        <taxon>Philodinida</taxon>
        <taxon>Philodinidae</taxon>
        <taxon>Didymodactylos</taxon>
    </lineage>
</organism>
<dbReference type="InterPro" id="IPR004908">
    <property type="entry name" value="ATPase_V1-cplx_hsu"/>
</dbReference>
<dbReference type="InterPro" id="IPR016024">
    <property type="entry name" value="ARM-type_fold"/>
</dbReference>
<dbReference type="InterPro" id="IPR000157">
    <property type="entry name" value="TIR_dom"/>
</dbReference>
<dbReference type="Gene3D" id="1.25.10.10">
    <property type="entry name" value="Leucine-rich Repeat Variant"/>
    <property type="match status" value="1"/>
</dbReference>
<dbReference type="PANTHER" id="PTHR46270:SF2">
    <property type="entry name" value="TIR DOMAIN-CONTAINING PROTEIN"/>
    <property type="match status" value="1"/>
</dbReference>
<sequence length="493" mass="56990">MAKLFENQHTPLNTISFNPDEIYNNYDSNACKLGLYIYTGAYTIDNDMDKDVSDPAQTVSTLLKSIKNATEEKAQKLRNTTVYGLLCQLRGLIQHDQIRRELVQQDGLPLLIKCLNDVEFDAWNLERSLEMLWTMTFNPEAAEFLKRDSSFITTIKKLSKTVTKDAIKKSIAGILWKLEKEDEFVAKQEKIEQMTSQSKDQSQIAEEYKYGMMISYSHDDKDLCYRLHERLIADHFRVWVDKENLYGPQMEEMAQAIENSEFVLLCMSASYKQSVYCRAEAQYAFTRQRNIIPLKMTENYHPDGWLGFLTAPLTYIDFHKHGFDNAYDKLMIEIQRYRSIHSNSVSKHKVLNQHGSMQNNNVLNHPGLVQNNNVAYKETPPLIIQSSVEPIIATSYAKKNLISWSQQDVQSFLNDTELKTMLLLCEKMNGAGLYQTFKMCESSPDSKMYQILNEQLRESHGKTLPISEYSRFLTELRVYTVTATDKSCLCTLI</sequence>
<feature type="domain" description="TIR" evidence="1">
    <location>
        <begin position="213"/>
        <end position="330"/>
    </location>
</feature>
<dbReference type="Pfam" id="PF03224">
    <property type="entry name" value="V-ATPase_H_N"/>
    <property type="match status" value="1"/>
</dbReference>
<accession>A0A814KRN4</accession>
<proteinExistence type="predicted"/>
<dbReference type="Pfam" id="PF13676">
    <property type="entry name" value="TIR_2"/>
    <property type="match status" value="1"/>
</dbReference>
<dbReference type="Gene3D" id="3.40.50.10140">
    <property type="entry name" value="Toll/interleukin-1 receptor homology (TIR) domain"/>
    <property type="match status" value="1"/>
</dbReference>
<dbReference type="EMBL" id="CAJNOQ010004365">
    <property type="protein sequence ID" value="CAF1056065.1"/>
    <property type="molecule type" value="Genomic_DNA"/>
</dbReference>
<evidence type="ECO:0000313" key="3">
    <source>
        <dbReference type="EMBL" id="CAF3825038.1"/>
    </source>
</evidence>
<evidence type="ECO:0000259" key="1">
    <source>
        <dbReference type="Pfam" id="PF13676"/>
    </source>
</evidence>
<gene>
    <name evidence="2" type="ORF">GPM918_LOCUS16534</name>
    <name evidence="3" type="ORF">SRO942_LOCUS16534</name>
</gene>
<dbReference type="InterPro" id="IPR011989">
    <property type="entry name" value="ARM-like"/>
</dbReference>
<reference evidence="2" key="1">
    <citation type="submission" date="2021-02" db="EMBL/GenBank/DDBJ databases">
        <authorList>
            <person name="Nowell W R."/>
        </authorList>
    </citation>
    <scope>NUCLEOTIDE SEQUENCE</scope>
</reference>
<dbReference type="Proteomes" id="UP000663829">
    <property type="component" value="Unassembled WGS sequence"/>
</dbReference>
<dbReference type="SUPFAM" id="SSF48371">
    <property type="entry name" value="ARM repeat"/>
    <property type="match status" value="1"/>
</dbReference>
<evidence type="ECO:0000313" key="2">
    <source>
        <dbReference type="EMBL" id="CAF1056065.1"/>
    </source>
</evidence>
<keyword evidence="4" id="KW-1185">Reference proteome</keyword>
<protein>
    <recommendedName>
        <fullName evidence="1">TIR domain-containing protein</fullName>
    </recommendedName>
</protein>
<dbReference type="AlphaFoldDB" id="A0A814KRN4"/>
<dbReference type="EMBL" id="CAJOBC010004365">
    <property type="protein sequence ID" value="CAF3825038.1"/>
    <property type="molecule type" value="Genomic_DNA"/>
</dbReference>
<dbReference type="InterPro" id="IPR035897">
    <property type="entry name" value="Toll_tir_struct_dom_sf"/>
</dbReference>
<dbReference type="GO" id="GO:0046961">
    <property type="term" value="F:proton-transporting ATPase activity, rotational mechanism"/>
    <property type="evidence" value="ECO:0007669"/>
    <property type="project" value="InterPro"/>
</dbReference>
<evidence type="ECO:0000313" key="4">
    <source>
        <dbReference type="Proteomes" id="UP000663829"/>
    </source>
</evidence>
<dbReference type="OrthoDB" id="9978456at2759"/>
<dbReference type="Proteomes" id="UP000681722">
    <property type="component" value="Unassembled WGS sequence"/>
</dbReference>
<comment type="caution">
    <text evidence="2">The sequence shown here is derived from an EMBL/GenBank/DDBJ whole genome shotgun (WGS) entry which is preliminary data.</text>
</comment>
<dbReference type="PANTHER" id="PTHR46270">
    <property type="entry name" value="ARMADILLO-TYPE FOLD-RELATED"/>
    <property type="match status" value="1"/>
</dbReference>
<dbReference type="SUPFAM" id="SSF52200">
    <property type="entry name" value="Toll/Interleukin receptor TIR domain"/>
    <property type="match status" value="1"/>
</dbReference>
<dbReference type="GO" id="GO:0007165">
    <property type="term" value="P:signal transduction"/>
    <property type="evidence" value="ECO:0007669"/>
    <property type="project" value="InterPro"/>
</dbReference>
<name>A0A814KRN4_9BILA</name>
<dbReference type="GO" id="GO:0000221">
    <property type="term" value="C:vacuolar proton-transporting V-type ATPase, V1 domain"/>
    <property type="evidence" value="ECO:0007669"/>
    <property type="project" value="InterPro"/>
</dbReference>